<dbReference type="Pfam" id="PF00929">
    <property type="entry name" value="RNase_T"/>
    <property type="match status" value="1"/>
</dbReference>
<dbReference type="GO" id="GO:0003677">
    <property type="term" value="F:DNA binding"/>
    <property type="evidence" value="ECO:0007669"/>
    <property type="project" value="InterPro"/>
</dbReference>
<evidence type="ECO:0000256" key="7">
    <source>
        <dbReference type="ARBA" id="ARBA00022839"/>
    </source>
</evidence>
<dbReference type="InterPro" id="IPR012337">
    <property type="entry name" value="RNaseH-like_sf"/>
</dbReference>
<keyword evidence="1" id="KW-0808">Transferase</keyword>
<dbReference type="GO" id="GO:0045004">
    <property type="term" value="P:DNA replication proofreading"/>
    <property type="evidence" value="ECO:0007669"/>
    <property type="project" value="TreeGrafter"/>
</dbReference>
<keyword evidence="7" id="KW-0269">Exonuclease</keyword>
<dbReference type="GO" id="GO:0003887">
    <property type="term" value="F:DNA-directed DNA polymerase activity"/>
    <property type="evidence" value="ECO:0007669"/>
    <property type="project" value="UniProtKB-KW"/>
</dbReference>
<dbReference type="GO" id="GO:0005829">
    <property type="term" value="C:cytosol"/>
    <property type="evidence" value="ECO:0007669"/>
    <property type="project" value="TreeGrafter"/>
</dbReference>
<gene>
    <name evidence="12" type="ORF">GQS40_04485</name>
</gene>
<keyword evidence="3" id="KW-0235">DNA replication</keyword>
<evidence type="ECO:0000256" key="6">
    <source>
        <dbReference type="ARBA" id="ARBA00022801"/>
    </source>
</evidence>
<dbReference type="InterPro" id="IPR013520">
    <property type="entry name" value="Ribonucl_H"/>
</dbReference>
<dbReference type="InterPro" id="IPR014013">
    <property type="entry name" value="Helic_SF1/SF2_ATP-bd_DinG/Rad3"/>
</dbReference>
<dbReference type="AlphaFoldDB" id="A0A6L7A993"/>
<keyword evidence="9" id="KW-0239">DNA-directed DNA polymerase</keyword>
<dbReference type="InterPro" id="IPR006054">
    <property type="entry name" value="DnaQ"/>
</dbReference>
<accession>A0A6L7A993</accession>
<protein>
    <recommendedName>
        <fullName evidence="10">DNA polymerase III polC-type</fullName>
    </recommendedName>
</protein>
<evidence type="ECO:0000256" key="4">
    <source>
        <dbReference type="ARBA" id="ARBA00022722"/>
    </source>
</evidence>
<reference evidence="12 13" key="1">
    <citation type="submission" date="2019-12" db="EMBL/GenBank/DDBJ databases">
        <title>Complete genome sequence of Leuconostoc lactis strain AVN1 provides insights into metabolic potential.</title>
        <authorList>
            <person name="Besrour N."/>
            <person name="Najjari A."/>
            <person name="Fhoula I."/>
            <person name="Jaballah S."/>
            <person name="Klibi N."/>
            <person name="Ouzari H.I."/>
        </authorList>
    </citation>
    <scope>NUCLEOTIDE SEQUENCE [LARGE SCALE GENOMIC DNA]</scope>
    <source>
        <strain evidence="12 13">AVN1</strain>
    </source>
</reference>
<dbReference type="FunFam" id="3.30.420.10:FF:000045">
    <property type="entry name" value="3'-5' exonuclease DinG"/>
    <property type="match status" value="1"/>
</dbReference>
<organism evidence="12 13">
    <name type="scientific">Leuconostoc lactis</name>
    <dbReference type="NCBI Taxonomy" id="1246"/>
    <lineage>
        <taxon>Bacteria</taxon>
        <taxon>Bacillati</taxon>
        <taxon>Bacillota</taxon>
        <taxon>Bacilli</taxon>
        <taxon>Lactobacillales</taxon>
        <taxon>Lactobacillaceae</taxon>
        <taxon>Leuconostoc</taxon>
    </lineage>
</organism>
<dbReference type="Gene3D" id="3.40.50.300">
    <property type="entry name" value="P-loop containing nucleotide triphosphate hydrolases"/>
    <property type="match status" value="1"/>
</dbReference>
<dbReference type="InterPro" id="IPR036397">
    <property type="entry name" value="RNaseH_sf"/>
</dbReference>
<dbReference type="SMART" id="SM00479">
    <property type="entry name" value="EXOIII"/>
    <property type="match status" value="1"/>
</dbReference>
<name>A0A6L7A993_LEULA</name>
<proteinExistence type="predicted"/>
<evidence type="ECO:0000256" key="5">
    <source>
        <dbReference type="ARBA" id="ARBA00022741"/>
    </source>
</evidence>
<evidence type="ECO:0000313" key="12">
    <source>
        <dbReference type="EMBL" id="MWN20930.1"/>
    </source>
</evidence>
<dbReference type="Gene3D" id="3.30.420.10">
    <property type="entry name" value="Ribonuclease H-like superfamily/Ribonuclease H"/>
    <property type="match status" value="1"/>
</dbReference>
<evidence type="ECO:0000313" key="13">
    <source>
        <dbReference type="Proteomes" id="UP000478636"/>
    </source>
</evidence>
<evidence type="ECO:0000256" key="8">
    <source>
        <dbReference type="ARBA" id="ARBA00022840"/>
    </source>
</evidence>
<dbReference type="InterPro" id="IPR027417">
    <property type="entry name" value="P-loop_NTPase"/>
</dbReference>
<evidence type="ECO:0000259" key="11">
    <source>
        <dbReference type="PROSITE" id="PS51193"/>
    </source>
</evidence>
<feature type="domain" description="Helicase ATP-binding" evidence="11">
    <location>
        <begin position="241"/>
        <end position="508"/>
    </location>
</feature>
<keyword evidence="4" id="KW-0540">Nuclease</keyword>
<dbReference type="PANTHER" id="PTHR30231:SF41">
    <property type="entry name" value="DNA POLYMERASE III SUBUNIT EPSILON"/>
    <property type="match status" value="1"/>
</dbReference>
<dbReference type="GO" id="GO:0005524">
    <property type="term" value="F:ATP binding"/>
    <property type="evidence" value="ECO:0007669"/>
    <property type="project" value="UniProtKB-KW"/>
</dbReference>
<evidence type="ECO:0000256" key="9">
    <source>
        <dbReference type="ARBA" id="ARBA00022932"/>
    </source>
</evidence>
<dbReference type="Proteomes" id="UP000478636">
    <property type="component" value="Unassembled WGS sequence"/>
</dbReference>
<dbReference type="RefSeq" id="WP_029509234.1">
    <property type="nucleotide sequence ID" value="NZ_DAITWI010000001.1"/>
</dbReference>
<dbReference type="CDD" id="cd06127">
    <property type="entry name" value="DEDDh"/>
    <property type="match status" value="1"/>
</dbReference>
<evidence type="ECO:0000256" key="3">
    <source>
        <dbReference type="ARBA" id="ARBA00022705"/>
    </source>
</evidence>
<comment type="caution">
    <text evidence="12">The sequence shown here is derived from an EMBL/GenBank/DDBJ whole genome shotgun (WGS) entry which is preliminary data.</text>
</comment>
<evidence type="ECO:0000256" key="2">
    <source>
        <dbReference type="ARBA" id="ARBA00022695"/>
    </source>
</evidence>
<evidence type="ECO:0000256" key="1">
    <source>
        <dbReference type="ARBA" id="ARBA00022679"/>
    </source>
</evidence>
<dbReference type="SUPFAM" id="SSF53098">
    <property type="entry name" value="Ribonuclease H-like"/>
    <property type="match status" value="1"/>
</dbReference>
<dbReference type="GO" id="GO:0008408">
    <property type="term" value="F:3'-5' exonuclease activity"/>
    <property type="evidence" value="ECO:0007669"/>
    <property type="project" value="TreeGrafter"/>
</dbReference>
<dbReference type="EMBL" id="WSZI01000013">
    <property type="protein sequence ID" value="MWN20930.1"/>
    <property type="molecule type" value="Genomic_DNA"/>
</dbReference>
<keyword evidence="2" id="KW-0548">Nucleotidyltransferase</keyword>
<evidence type="ECO:0000256" key="10">
    <source>
        <dbReference type="ARBA" id="ARBA00070925"/>
    </source>
</evidence>
<sequence>MNANKTFVVVDLETTGQSVARGGRIIQIGMTFIKNRRIVDHFESFVNPGQSIDRNIQQLTHISEKDVRDAPYFEEIAPVLRNMLQDTVLIAHNINFDYPYLNDELARTGFPVLTNPAIDTVQLAQILLPTAPGYRLLDLTTFLNITLNNAHRANADAQATALLFLKLWQKAEQLPVIVLQQLQFGQWPLLRQTQDFLRVVKSKRQQTDFDIVAQVAVTKPEPVPPMTPATLPAYPQSSQEKQRQFGQWLTQNEAQNDLMNRVHAFLTKKADGVLTVLTAPKIGKTLGYLVPLIFDPHARPIVLLTNDDSLQQQQQALVEKIAKLLDVHFTAAILHDPSAYIDVERFNQLLKTADDTSPAQFFKARILVWLTQTQTGLLNEIQVGATNLPILDALRGNEQGIFYQRAQRLVNRAEVLTMNFETYFNQAQPLLAARERTKWPVVVMETPSAFVDELSAHYRAQLNLTDIKNSLKGLMHQEVAGLTHKQRLFVKQSVAEALKLVKQILQTDKVTTQLKRAERLLMIIMRLMTILDIGEHGVVPASWATLPHELTNIKRLQQEPLVTVQDQEHDENGQTQLTRTFFVPVATTYQTHFLAHIHKLLVVSEYLDNQVSAFLREVPEQMTAERDFIHHDNQPVTVIQMGRTSPVTHLQALTQHNVGEIMMIVPDGERVNHWYQKLKHVLTTDYGLVAEGVTGSLEKIQRQRHTEQQNILIVTPKIMSTMWLRDQELPNIVIVPEREVWQPVSRLALVLTEMQRHPKALLVTQLNAMQRHRFKSQADIKANVVLKNNLLAQYDQILTDF</sequence>
<keyword evidence="6" id="KW-0378">Hydrolase</keyword>
<keyword evidence="8" id="KW-0067">ATP-binding</keyword>
<dbReference type="NCBIfam" id="TIGR00573">
    <property type="entry name" value="dnaq"/>
    <property type="match status" value="1"/>
</dbReference>
<dbReference type="PANTHER" id="PTHR30231">
    <property type="entry name" value="DNA POLYMERASE III SUBUNIT EPSILON"/>
    <property type="match status" value="1"/>
</dbReference>
<dbReference type="PROSITE" id="PS51193">
    <property type="entry name" value="HELICASE_ATP_BIND_2"/>
    <property type="match status" value="1"/>
</dbReference>
<keyword evidence="5" id="KW-0547">Nucleotide-binding</keyword>